<reference evidence="1 3" key="1">
    <citation type="submission" date="2018-04" db="EMBL/GenBank/DDBJ databases">
        <authorList>
            <person name="Go L.Y."/>
            <person name="Mitchell J.A."/>
        </authorList>
    </citation>
    <scope>NUCLEOTIDE SEQUENCE [LARGE SCALE GENOMIC DNA]</scope>
    <source>
        <strain evidence="1 3">TPD7010</strain>
    </source>
</reference>
<dbReference type="RefSeq" id="WP_116538446.1">
    <property type="nucleotide sequence ID" value="NZ_QDFT01000052.1"/>
</dbReference>
<evidence type="ECO:0000313" key="3">
    <source>
        <dbReference type="Proteomes" id="UP000244649"/>
    </source>
</evidence>
<sequence>MRTPDDRWAELCAAALAGELSPAETVEFDELRRDPRRADEYEGLRGITARLRQGDLAWTPPRDDSDLEARIAASILRAEGETAEGPRVVEPVRRPRRPWLVPTVAAACLLGGLVIGANGAALVQPSVPSGPPGTLGAVEQLAVTDDDAGVDVDAQVVAHTWGTEAYLEATGLNVGATYELVFVGADGTEFPAGEVLGSEVPIVCRMNAAVPRSETVRLELRDTQRSVVAHADLPAV</sequence>
<protein>
    <recommendedName>
        <fullName evidence="4">Anti-sigma factor</fullName>
    </recommendedName>
</protein>
<organism evidence="1 3">
    <name type="scientific">Microbacterium testaceum</name>
    <name type="common">Aureobacterium testaceum</name>
    <name type="synonym">Brevibacterium testaceum</name>
    <dbReference type="NCBI Taxonomy" id="2033"/>
    <lineage>
        <taxon>Bacteria</taxon>
        <taxon>Bacillati</taxon>
        <taxon>Actinomycetota</taxon>
        <taxon>Actinomycetes</taxon>
        <taxon>Micrococcales</taxon>
        <taxon>Microbacteriaceae</taxon>
        <taxon>Microbacterium</taxon>
    </lineage>
</organism>
<proteinExistence type="predicted"/>
<dbReference type="Proteomes" id="UP000244649">
    <property type="component" value="Unassembled WGS sequence"/>
</dbReference>
<dbReference type="EMBL" id="QDFT01000052">
    <property type="protein sequence ID" value="PVE62967.1"/>
    <property type="molecule type" value="Genomic_DNA"/>
</dbReference>
<gene>
    <name evidence="2" type="ORF">DC432_14280</name>
    <name evidence="1" type="ORF">DC432_15405</name>
</gene>
<evidence type="ECO:0000313" key="2">
    <source>
        <dbReference type="EMBL" id="PVE62967.1"/>
    </source>
</evidence>
<evidence type="ECO:0000313" key="1">
    <source>
        <dbReference type="EMBL" id="PVE58847.1"/>
    </source>
</evidence>
<dbReference type="EMBL" id="QDFT01000072">
    <property type="protein sequence ID" value="PVE58847.1"/>
    <property type="molecule type" value="Genomic_DNA"/>
</dbReference>
<dbReference type="AlphaFoldDB" id="A0A2T7VN83"/>
<evidence type="ECO:0008006" key="4">
    <source>
        <dbReference type="Google" id="ProtNLM"/>
    </source>
</evidence>
<comment type="caution">
    <text evidence="1">The sequence shown here is derived from an EMBL/GenBank/DDBJ whole genome shotgun (WGS) entry which is preliminary data.</text>
</comment>
<name>A0A2T7VN83_MICTE</name>
<accession>A0A2T7VN83</accession>